<dbReference type="Gene3D" id="3.30.40.10">
    <property type="entry name" value="Zinc/RING finger domain, C3HC4 (zinc finger)"/>
    <property type="match status" value="1"/>
</dbReference>
<feature type="region of interest" description="Disordered" evidence="9">
    <location>
        <begin position="73"/>
        <end position="99"/>
    </location>
</feature>
<dbReference type="GO" id="GO:0061630">
    <property type="term" value="F:ubiquitin protein ligase activity"/>
    <property type="evidence" value="ECO:0007669"/>
    <property type="project" value="UniProtKB-EC"/>
</dbReference>
<keyword evidence="7" id="KW-0862">Zinc</keyword>
<dbReference type="SMART" id="SM00184">
    <property type="entry name" value="RING"/>
    <property type="match status" value="1"/>
</dbReference>
<dbReference type="PANTHER" id="PTHR46463:SF44">
    <property type="entry name" value="RING_U-BOX SUPERFAMILY PROTEIN"/>
    <property type="match status" value="1"/>
</dbReference>
<evidence type="ECO:0000256" key="1">
    <source>
        <dbReference type="ARBA" id="ARBA00000900"/>
    </source>
</evidence>
<sequence length="190" mass="20788">MGGCCCTTRKPQFHGSTAYYYYPATLEDADYDGFESPVGPIPAITSGLLVDLNLDASIPDNFHAPPAPLPYDVALPSQSTGSSVGSGSNFDDTSASRNPIGVDSKPQSVHLIILPKKLEEISKSNEIDIFAAADEDDVCPICLEEYDKENPRLLTKCEHHFHLSCILEWMERSDVCPMCDKVLVLDNSFD</sequence>
<evidence type="ECO:0000313" key="11">
    <source>
        <dbReference type="EMBL" id="KAK4789387.1"/>
    </source>
</evidence>
<keyword evidence="5 8" id="KW-0863">Zinc-finger</keyword>
<evidence type="ECO:0000313" key="12">
    <source>
        <dbReference type="Proteomes" id="UP001346149"/>
    </source>
</evidence>
<keyword evidence="12" id="KW-1185">Reference proteome</keyword>
<comment type="caution">
    <text evidence="11">The sequence shown here is derived from an EMBL/GenBank/DDBJ whole genome shotgun (WGS) entry which is preliminary data.</text>
</comment>
<reference evidence="11 12" key="1">
    <citation type="journal article" date="2023" name="Hortic Res">
        <title>Pangenome of water caltrop reveals structural variations and asymmetric subgenome divergence after allopolyploidization.</title>
        <authorList>
            <person name="Zhang X."/>
            <person name="Chen Y."/>
            <person name="Wang L."/>
            <person name="Yuan Y."/>
            <person name="Fang M."/>
            <person name="Shi L."/>
            <person name="Lu R."/>
            <person name="Comes H.P."/>
            <person name="Ma Y."/>
            <person name="Chen Y."/>
            <person name="Huang G."/>
            <person name="Zhou Y."/>
            <person name="Zheng Z."/>
            <person name="Qiu Y."/>
        </authorList>
    </citation>
    <scope>NUCLEOTIDE SEQUENCE [LARGE SCALE GENOMIC DNA]</scope>
    <source>
        <strain evidence="11">F231</strain>
    </source>
</reference>
<protein>
    <recommendedName>
        <fullName evidence="2">RING-type E3 ubiquitin transferase</fullName>
        <ecNumber evidence="2">2.3.2.27</ecNumber>
    </recommendedName>
</protein>
<evidence type="ECO:0000256" key="4">
    <source>
        <dbReference type="ARBA" id="ARBA00022723"/>
    </source>
</evidence>
<evidence type="ECO:0000256" key="2">
    <source>
        <dbReference type="ARBA" id="ARBA00012483"/>
    </source>
</evidence>
<keyword evidence="3" id="KW-0808">Transferase</keyword>
<evidence type="ECO:0000259" key="10">
    <source>
        <dbReference type="PROSITE" id="PS50089"/>
    </source>
</evidence>
<gene>
    <name evidence="11" type="ORF">SAY86_020706</name>
</gene>
<dbReference type="InterPro" id="IPR001841">
    <property type="entry name" value="Znf_RING"/>
</dbReference>
<dbReference type="GO" id="GO:0005829">
    <property type="term" value="C:cytosol"/>
    <property type="evidence" value="ECO:0007669"/>
    <property type="project" value="TreeGrafter"/>
</dbReference>
<dbReference type="FunFam" id="3.30.40.10:FF:000376">
    <property type="entry name" value="Putative E3 ubiquitin-protein ligase RHB1A"/>
    <property type="match status" value="1"/>
</dbReference>
<dbReference type="Proteomes" id="UP001346149">
    <property type="component" value="Unassembled WGS sequence"/>
</dbReference>
<evidence type="ECO:0000256" key="6">
    <source>
        <dbReference type="ARBA" id="ARBA00022786"/>
    </source>
</evidence>
<dbReference type="PANTHER" id="PTHR46463">
    <property type="entry name" value="ZINC FINGER, RING/FYVE/PHD-TYPE"/>
    <property type="match status" value="1"/>
</dbReference>
<proteinExistence type="predicted"/>
<comment type="catalytic activity">
    <reaction evidence="1">
        <text>S-ubiquitinyl-[E2 ubiquitin-conjugating enzyme]-L-cysteine + [acceptor protein]-L-lysine = [E2 ubiquitin-conjugating enzyme]-L-cysteine + N(6)-ubiquitinyl-[acceptor protein]-L-lysine.</text>
        <dbReference type="EC" id="2.3.2.27"/>
    </reaction>
</comment>
<dbReference type="InterPro" id="IPR013083">
    <property type="entry name" value="Znf_RING/FYVE/PHD"/>
</dbReference>
<evidence type="ECO:0000256" key="7">
    <source>
        <dbReference type="ARBA" id="ARBA00022833"/>
    </source>
</evidence>
<dbReference type="EC" id="2.3.2.27" evidence="2"/>
<keyword evidence="4" id="KW-0479">Metal-binding</keyword>
<dbReference type="PROSITE" id="PS50089">
    <property type="entry name" value="ZF_RING_2"/>
    <property type="match status" value="1"/>
</dbReference>
<dbReference type="AlphaFoldDB" id="A0AAN7LP80"/>
<organism evidence="11 12">
    <name type="scientific">Trapa natans</name>
    <name type="common">Water chestnut</name>
    <dbReference type="NCBI Taxonomy" id="22666"/>
    <lineage>
        <taxon>Eukaryota</taxon>
        <taxon>Viridiplantae</taxon>
        <taxon>Streptophyta</taxon>
        <taxon>Embryophyta</taxon>
        <taxon>Tracheophyta</taxon>
        <taxon>Spermatophyta</taxon>
        <taxon>Magnoliopsida</taxon>
        <taxon>eudicotyledons</taxon>
        <taxon>Gunneridae</taxon>
        <taxon>Pentapetalae</taxon>
        <taxon>rosids</taxon>
        <taxon>malvids</taxon>
        <taxon>Myrtales</taxon>
        <taxon>Lythraceae</taxon>
        <taxon>Trapa</taxon>
    </lineage>
</organism>
<feature type="domain" description="RING-type" evidence="10">
    <location>
        <begin position="139"/>
        <end position="180"/>
    </location>
</feature>
<evidence type="ECO:0000256" key="8">
    <source>
        <dbReference type="PROSITE-ProRule" id="PRU00175"/>
    </source>
</evidence>
<name>A0AAN7LP80_TRANT</name>
<dbReference type="SUPFAM" id="SSF57850">
    <property type="entry name" value="RING/U-box"/>
    <property type="match status" value="1"/>
</dbReference>
<dbReference type="Pfam" id="PF13639">
    <property type="entry name" value="zf-RING_2"/>
    <property type="match status" value="1"/>
</dbReference>
<evidence type="ECO:0000256" key="5">
    <source>
        <dbReference type="ARBA" id="ARBA00022771"/>
    </source>
</evidence>
<dbReference type="GO" id="GO:0008270">
    <property type="term" value="F:zinc ion binding"/>
    <property type="evidence" value="ECO:0007669"/>
    <property type="project" value="UniProtKB-KW"/>
</dbReference>
<keyword evidence="6" id="KW-0833">Ubl conjugation pathway</keyword>
<evidence type="ECO:0000256" key="3">
    <source>
        <dbReference type="ARBA" id="ARBA00022679"/>
    </source>
</evidence>
<dbReference type="CDD" id="cd23116">
    <property type="entry name" value="RING-H2_AIRP1-like"/>
    <property type="match status" value="1"/>
</dbReference>
<feature type="compositionally biased region" description="Low complexity" evidence="9">
    <location>
        <begin position="77"/>
        <end position="88"/>
    </location>
</feature>
<dbReference type="EMBL" id="JAXQNO010000011">
    <property type="protein sequence ID" value="KAK4789387.1"/>
    <property type="molecule type" value="Genomic_DNA"/>
</dbReference>
<evidence type="ECO:0000256" key="9">
    <source>
        <dbReference type="SAM" id="MobiDB-lite"/>
    </source>
</evidence>
<accession>A0AAN7LP80</accession>